<dbReference type="PANTHER" id="PTHR37464:SF1">
    <property type="entry name" value="BLL2463 PROTEIN"/>
    <property type="match status" value="1"/>
</dbReference>
<dbReference type="NCBIfam" id="TIGR02226">
    <property type="entry name" value="two_anch"/>
    <property type="match status" value="1"/>
</dbReference>
<feature type="transmembrane region" description="Helical" evidence="1">
    <location>
        <begin position="695"/>
        <end position="714"/>
    </location>
</feature>
<reference evidence="3" key="1">
    <citation type="journal article" date="2023" name="Comput. Struct. Biotechnol. J.">
        <title>Discovery of a novel marine Bacteroidetes with a rich repertoire of carbohydrate-active enzymes.</title>
        <authorList>
            <person name="Chen B."/>
            <person name="Liu G."/>
            <person name="Chen Q."/>
            <person name="Wang H."/>
            <person name="Liu L."/>
            <person name="Tang K."/>
        </authorList>
    </citation>
    <scope>NUCLEOTIDE SEQUENCE</scope>
    <source>
        <strain evidence="3">TK19036</strain>
    </source>
</reference>
<dbReference type="EMBL" id="CP120682">
    <property type="protein sequence ID" value="WKN34283.1"/>
    <property type="molecule type" value="Genomic_DNA"/>
</dbReference>
<organism evidence="3">
    <name type="scientific">Roseihalotalea indica</name>
    <dbReference type="NCBI Taxonomy" id="2867963"/>
    <lineage>
        <taxon>Bacteria</taxon>
        <taxon>Pseudomonadati</taxon>
        <taxon>Bacteroidota</taxon>
        <taxon>Cytophagia</taxon>
        <taxon>Cytophagales</taxon>
        <taxon>Catalimonadaceae</taxon>
        <taxon>Roseihalotalea</taxon>
    </lineage>
</organism>
<sequence>MSFVYPQFLWGLLALAIPIIIHLFNFRRTRKIYFSNNQFLKNVKETTTSKLRVKHLLILLARLAFIAFLVLTFAQPYLPGENDEDAGQSGDPLVYLYLDNSLSMSSELASGVRGVDQGVSFVDEIAAYYPRNTRYKLLTNGFGNFSRVPKSSDELADLVSNVSLTGVARSVDEVLQKIESDVQVAALQGDEIDRADVYLISDFQKSTSGEMSALGEDTTLQVNLVPIQSSYTRNLFVDSVYLANPFMMAEQTNELAVVMRNEGSEAVEDLIVRLLINDQQVANASVSVDAFSTGTITFPLNFPLKQQNRCQLVFEDYPVTFDNEFYFTLNLGNKINILEITPDLAGNRLNSTTNVAKVYANEGIFNFRSFSINNLDYSLLENTDLLVLNEIEGNNQNASVLLPYIREFLEDEGNMVFILPSSGDISFLGEITRNTALMAQRQPVSDSSGANTVTLANPDLANPFFENMFEGQAGNFDMPFAVPLVAHNMSGNSLLSYKTGDPYLLSLRTPYTNSDQIFVFSTPLRQEFTSLYRHAIFVPVMYRLASISKSLDVPLYYPMDESTLTLETSRLLDSASREATGGQRFLYKLRHNEQELIPLQRVVNGRLLMDIPQNVVEAGFYDLVRTEEAANTGNSAIELLSLSFNNTEAESLVEQYTVDDLSQRIEGKSNVSLYEAEDVEDFTALMQSKNDQVALWKYALLLALLSLLIEILLIRFL</sequence>
<proteinExistence type="predicted"/>
<name>A0AA49JB64_9BACT</name>
<keyword evidence="1" id="KW-0472">Membrane</keyword>
<keyword evidence="1" id="KW-0812">Transmembrane</keyword>
<feature type="domain" description="Aerotolerance regulator N-terminal" evidence="2">
    <location>
        <begin position="1"/>
        <end position="76"/>
    </location>
</feature>
<protein>
    <submittedName>
        <fullName evidence="3">BatA domain-containing protein</fullName>
    </submittedName>
</protein>
<dbReference type="PANTHER" id="PTHR37464">
    <property type="entry name" value="BLL2463 PROTEIN"/>
    <property type="match status" value="1"/>
</dbReference>
<evidence type="ECO:0000256" key="1">
    <source>
        <dbReference type="SAM" id="Phobius"/>
    </source>
</evidence>
<dbReference type="Pfam" id="PF07584">
    <property type="entry name" value="BatA"/>
    <property type="match status" value="1"/>
</dbReference>
<keyword evidence="1" id="KW-1133">Transmembrane helix</keyword>
<feature type="transmembrane region" description="Helical" evidence="1">
    <location>
        <begin position="6"/>
        <end position="26"/>
    </location>
</feature>
<gene>
    <name evidence="3" type="ORF">K4G66_18045</name>
</gene>
<dbReference type="AlphaFoldDB" id="A0AA49JB64"/>
<feature type="transmembrane region" description="Helical" evidence="1">
    <location>
        <begin position="56"/>
        <end position="78"/>
    </location>
</feature>
<dbReference type="InterPro" id="IPR011933">
    <property type="entry name" value="Double_TM_dom"/>
</dbReference>
<dbReference type="InterPro" id="IPR024163">
    <property type="entry name" value="Aerotolerance_reg_N"/>
</dbReference>
<evidence type="ECO:0000313" key="3">
    <source>
        <dbReference type="EMBL" id="WKN34283.1"/>
    </source>
</evidence>
<reference evidence="3" key="2">
    <citation type="journal article" date="2024" name="Antonie Van Leeuwenhoek">
        <title>Roseihalotalea indica gen. nov., sp. nov., a halophilic Bacteroidetes from mesopelagic Southwest Indian Ocean with higher carbohydrate metabolic potential.</title>
        <authorList>
            <person name="Chen B."/>
            <person name="Zhang M."/>
            <person name="Lin D."/>
            <person name="Ye J."/>
            <person name="Tang K."/>
        </authorList>
    </citation>
    <scope>NUCLEOTIDE SEQUENCE</scope>
    <source>
        <strain evidence="3">TK19036</strain>
    </source>
</reference>
<evidence type="ECO:0000259" key="2">
    <source>
        <dbReference type="Pfam" id="PF07584"/>
    </source>
</evidence>
<accession>A0AA49JB64</accession>